<reference evidence="1 2" key="1">
    <citation type="submission" date="2024-01" db="EMBL/GenBank/DDBJ databases">
        <title>The genome of the rayed Mediterranean limpet Patella caerulea (Linnaeus, 1758).</title>
        <authorList>
            <person name="Anh-Thu Weber A."/>
            <person name="Halstead-Nussloch G."/>
        </authorList>
    </citation>
    <scope>NUCLEOTIDE SEQUENCE [LARGE SCALE GENOMIC DNA]</scope>
    <source>
        <strain evidence="1">AATW-2023a</strain>
        <tissue evidence="1">Whole specimen</tissue>
    </source>
</reference>
<protein>
    <recommendedName>
        <fullName evidence="3">HECT domain-containing protein</fullName>
    </recommendedName>
</protein>
<dbReference type="AlphaFoldDB" id="A0AAN8KJN7"/>
<dbReference type="Proteomes" id="UP001347796">
    <property type="component" value="Unassembled WGS sequence"/>
</dbReference>
<name>A0AAN8KJN7_PATCE</name>
<proteinExistence type="predicted"/>
<accession>A0AAN8KJN7</accession>
<organism evidence="1 2">
    <name type="scientific">Patella caerulea</name>
    <name type="common">Rayed Mediterranean limpet</name>
    <dbReference type="NCBI Taxonomy" id="87958"/>
    <lineage>
        <taxon>Eukaryota</taxon>
        <taxon>Metazoa</taxon>
        <taxon>Spiralia</taxon>
        <taxon>Lophotrochozoa</taxon>
        <taxon>Mollusca</taxon>
        <taxon>Gastropoda</taxon>
        <taxon>Patellogastropoda</taxon>
        <taxon>Patelloidea</taxon>
        <taxon>Patellidae</taxon>
        <taxon>Patella</taxon>
    </lineage>
</organism>
<dbReference type="SUPFAM" id="SSF56204">
    <property type="entry name" value="Hect, E3 ligase catalytic domain"/>
    <property type="match status" value="1"/>
</dbReference>
<comment type="caution">
    <text evidence="1">The sequence shown here is derived from an EMBL/GenBank/DDBJ whole genome shotgun (WGS) entry which is preliminary data.</text>
</comment>
<sequence>MRTMRFYLATRKKEASSDDKCDDEDIINTTFSNTADGHVDDDILPDLQIFDNNDEESNNTYYEEGIVVPSFGTRVSDAGTTSRVSVSATSTANIPSNFTLTATRSPGNGDWSDDEIQFGPILDVQNVSLQMTLPVQTLYDRPSRSIVIRRSCCLKDVMKVFSDRSILDERLSIIWKLENGVKEEGVGDGVYKDCLTQFWEEFYSQCTVGSDFKVPFLRHDFGAEELGAVARVYLAGWREFNYIPIAIAPVFMEEVIYGRSFSDLMGSFLAFVDPLERDILKKALADFDSVQPEELIDVLDQYSCRKITNKENLITIISELAHKEIIQTPMFVIDCWRSVLTPMAFHKHEELLASYKRLLPDTKKLLNVLRFPEDIRNTEEPVAGYLKRYVKGLDSNMLSRFLRFCTGSDLMLTDNITVQFTSHTGTGLGKRPIGHTCGAVLEVPKEYDNFPQFRHEFNNILNSNVWTMDLD</sequence>
<evidence type="ECO:0008006" key="3">
    <source>
        <dbReference type="Google" id="ProtNLM"/>
    </source>
</evidence>
<dbReference type="GO" id="GO:0004842">
    <property type="term" value="F:ubiquitin-protein transferase activity"/>
    <property type="evidence" value="ECO:0007669"/>
    <property type="project" value="InterPro"/>
</dbReference>
<dbReference type="InterPro" id="IPR035983">
    <property type="entry name" value="Hect_E3_ubiquitin_ligase"/>
</dbReference>
<evidence type="ECO:0000313" key="2">
    <source>
        <dbReference type="Proteomes" id="UP001347796"/>
    </source>
</evidence>
<keyword evidence="2" id="KW-1185">Reference proteome</keyword>
<dbReference type="EMBL" id="JAZGQO010000001">
    <property type="protein sequence ID" value="KAK6196358.1"/>
    <property type="molecule type" value="Genomic_DNA"/>
</dbReference>
<evidence type="ECO:0000313" key="1">
    <source>
        <dbReference type="EMBL" id="KAK6196358.1"/>
    </source>
</evidence>
<gene>
    <name evidence="1" type="ORF">SNE40_001597</name>
</gene>